<evidence type="ECO:0000313" key="1">
    <source>
        <dbReference type="EMBL" id="EPS71715.1"/>
    </source>
</evidence>
<evidence type="ECO:0008006" key="3">
    <source>
        <dbReference type="Google" id="ProtNLM"/>
    </source>
</evidence>
<sequence>TLLLIGPKGSGKSSLVNKISRVFETGVSGSSRAPVSCGHKSPPENGTYFLSEYVIPRGSGSFCFYDTRGLSDELIENEKTLERWMTKGVRHGELIERRSDSAELRARLKLKAKRAAAPPIESRTVDFVIFVVNAISIMESMNDDGNEAGHLKTIIVSCYDNALLSFRDEKPVVVVTHGDLLPLRARARIRVFLGNLLGIPPAYQIFDIPESHDPATTMAIFDMLVYVLSRADE</sequence>
<comment type="caution">
    <text evidence="1">The sequence shown here is derived from an EMBL/GenBank/DDBJ whole genome shotgun (WGS) entry which is preliminary data.</text>
</comment>
<organism evidence="1 2">
    <name type="scientific">Genlisea aurea</name>
    <dbReference type="NCBI Taxonomy" id="192259"/>
    <lineage>
        <taxon>Eukaryota</taxon>
        <taxon>Viridiplantae</taxon>
        <taxon>Streptophyta</taxon>
        <taxon>Embryophyta</taxon>
        <taxon>Tracheophyta</taxon>
        <taxon>Spermatophyta</taxon>
        <taxon>Magnoliopsida</taxon>
        <taxon>eudicotyledons</taxon>
        <taxon>Gunneridae</taxon>
        <taxon>Pentapetalae</taxon>
        <taxon>asterids</taxon>
        <taxon>lamiids</taxon>
        <taxon>Lamiales</taxon>
        <taxon>Lentibulariaceae</taxon>
        <taxon>Genlisea</taxon>
    </lineage>
</organism>
<dbReference type="Gene3D" id="3.40.50.300">
    <property type="entry name" value="P-loop containing nucleotide triphosphate hydrolases"/>
    <property type="match status" value="1"/>
</dbReference>
<keyword evidence="2" id="KW-1185">Reference proteome</keyword>
<protein>
    <recommendedName>
        <fullName evidence="3">G domain-containing protein</fullName>
    </recommendedName>
</protein>
<dbReference type="AlphaFoldDB" id="S8CXL2"/>
<dbReference type="CDD" id="cd00882">
    <property type="entry name" value="Ras_like_GTPase"/>
    <property type="match status" value="1"/>
</dbReference>
<dbReference type="OrthoDB" id="25620at2759"/>
<dbReference type="Proteomes" id="UP000015453">
    <property type="component" value="Unassembled WGS sequence"/>
</dbReference>
<accession>S8CXL2</accession>
<feature type="non-terminal residue" evidence="1">
    <location>
        <position position="1"/>
    </location>
</feature>
<dbReference type="EMBL" id="AUSU01001135">
    <property type="protein sequence ID" value="EPS71715.1"/>
    <property type="molecule type" value="Genomic_DNA"/>
</dbReference>
<dbReference type="SUPFAM" id="SSF52540">
    <property type="entry name" value="P-loop containing nucleoside triphosphate hydrolases"/>
    <property type="match status" value="1"/>
</dbReference>
<proteinExistence type="predicted"/>
<feature type="non-terminal residue" evidence="1">
    <location>
        <position position="233"/>
    </location>
</feature>
<dbReference type="PANTHER" id="PTHR14241:SF32">
    <property type="entry name" value="VWFA DOMAIN-CONTAINING PROTEIN-RELATED"/>
    <property type="match status" value="1"/>
</dbReference>
<dbReference type="PANTHER" id="PTHR14241">
    <property type="entry name" value="INTERFERON-INDUCED PROTEIN 44"/>
    <property type="match status" value="1"/>
</dbReference>
<reference evidence="1 2" key="1">
    <citation type="journal article" date="2013" name="BMC Genomics">
        <title>The miniature genome of a carnivorous plant Genlisea aurea contains a low number of genes and short non-coding sequences.</title>
        <authorList>
            <person name="Leushkin E.V."/>
            <person name="Sutormin R.A."/>
            <person name="Nabieva E.R."/>
            <person name="Penin A.A."/>
            <person name="Kondrashov A.S."/>
            <person name="Logacheva M.D."/>
        </authorList>
    </citation>
    <scope>NUCLEOTIDE SEQUENCE [LARGE SCALE GENOMIC DNA]</scope>
</reference>
<gene>
    <name evidence="1" type="ORF">M569_03045</name>
</gene>
<dbReference type="InterPro" id="IPR027417">
    <property type="entry name" value="P-loop_NTPase"/>
</dbReference>
<evidence type="ECO:0000313" key="2">
    <source>
        <dbReference type="Proteomes" id="UP000015453"/>
    </source>
</evidence>
<name>S8CXL2_9LAMI</name>